<dbReference type="PANTHER" id="PTHR46510:SF1">
    <property type="entry name" value="BROMODOMAIN ADJACENT TO ZINC FINGER DOMAIN PROTEIN 1A"/>
    <property type="match status" value="1"/>
</dbReference>
<feature type="non-terminal residue" evidence="3">
    <location>
        <position position="1"/>
    </location>
</feature>
<dbReference type="InterPro" id="IPR047171">
    <property type="entry name" value="BAZ1A"/>
</dbReference>
<dbReference type="AlphaFoldDB" id="A0ABD0P7I7"/>
<comment type="subcellular location">
    <subcellularLocation>
        <location evidence="1">Nucleus</location>
    </subcellularLocation>
</comment>
<name>A0ABD0P7I7_CIRMR</name>
<keyword evidence="4" id="KW-1185">Reference proteome</keyword>
<protein>
    <recommendedName>
        <fullName evidence="2">WAC domain-containing protein</fullName>
    </recommendedName>
</protein>
<dbReference type="InterPro" id="IPR013136">
    <property type="entry name" value="WSTF_Acf1_Cbp146"/>
</dbReference>
<dbReference type="Pfam" id="PF10537">
    <property type="entry name" value="WAC_Acf1_DNA_bd"/>
    <property type="match status" value="1"/>
</dbReference>
<dbReference type="Proteomes" id="UP001529510">
    <property type="component" value="Unassembled WGS sequence"/>
</dbReference>
<evidence type="ECO:0000256" key="1">
    <source>
        <dbReference type="PROSITE-ProRule" id="PRU00475"/>
    </source>
</evidence>
<evidence type="ECO:0000259" key="2">
    <source>
        <dbReference type="PROSITE" id="PS51136"/>
    </source>
</evidence>
<dbReference type="GO" id="GO:0005634">
    <property type="term" value="C:nucleus"/>
    <property type="evidence" value="ECO:0007669"/>
    <property type="project" value="UniProtKB-SubCell"/>
</dbReference>
<feature type="domain" description="WAC" evidence="2">
    <location>
        <begin position="1"/>
        <end position="79"/>
    </location>
</feature>
<comment type="caution">
    <text evidence="3">The sequence shown here is derived from an EMBL/GenBank/DDBJ whole genome shotgun (WGS) entry which is preliminary data.</text>
</comment>
<accession>A0ABD0P7I7</accession>
<proteinExistence type="predicted"/>
<keyword evidence="1" id="KW-0539">Nucleus</keyword>
<dbReference type="PROSITE" id="PS51136">
    <property type="entry name" value="WAC"/>
    <property type="match status" value="1"/>
</dbReference>
<evidence type="ECO:0000313" key="3">
    <source>
        <dbReference type="EMBL" id="KAL0169752.1"/>
    </source>
</evidence>
<sequence length="82" mass="9250">LVWSCAVTGKPGLTYQEALDSERKARHSLQNFPNALLIPLLHLTALTHRSRLHEICDDVYAYVKERFFPGEIVDIVSNSGAR</sequence>
<dbReference type="EMBL" id="JAMKFB020000017">
    <property type="protein sequence ID" value="KAL0169752.1"/>
    <property type="molecule type" value="Genomic_DNA"/>
</dbReference>
<dbReference type="PANTHER" id="PTHR46510">
    <property type="entry name" value="BROMODOMAIN ADJACENT TO ZINC FINGER DOMAIN PROTEIN 1A"/>
    <property type="match status" value="1"/>
</dbReference>
<reference evidence="3 4" key="1">
    <citation type="submission" date="2024-05" db="EMBL/GenBank/DDBJ databases">
        <title>Genome sequencing and assembly of Indian major carp, Cirrhinus mrigala (Hamilton, 1822).</title>
        <authorList>
            <person name="Mohindra V."/>
            <person name="Chowdhury L.M."/>
            <person name="Lal K."/>
            <person name="Jena J.K."/>
        </authorList>
    </citation>
    <scope>NUCLEOTIDE SEQUENCE [LARGE SCALE GENOMIC DNA]</scope>
    <source>
        <strain evidence="3">CM1030</strain>
        <tissue evidence="3">Blood</tissue>
    </source>
</reference>
<organism evidence="3 4">
    <name type="scientific">Cirrhinus mrigala</name>
    <name type="common">Mrigala</name>
    <dbReference type="NCBI Taxonomy" id="683832"/>
    <lineage>
        <taxon>Eukaryota</taxon>
        <taxon>Metazoa</taxon>
        <taxon>Chordata</taxon>
        <taxon>Craniata</taxon>
        <taxon>Vertebrata</taxon>
        <taxon>Euteleostomi</taxon>
        <taxon>Actinopterygii</taxon>
        <taxon>Neopterygii</taxon>
        <taxon>Teleostei</taxon>
        <taxon>Ostariophysi</taxon>
        <taxon>Cypriniformes</taxon>
        <taxon>Cyprinidae</taxon>
        <taxon>Labeoninae</taxon>
        <taxon>Labeonini</taxon>
        <taxon>Cirrhinus</taxon>
    </lineage>
</organism>
<gene>
    <name evidence="3" type="ORF">M9458_034348</name>
</gene>
<evidence type="ECO:0000313" key="4">
    <source>
        <dbReference type="Proteomes" id="UP001529510"/>
    </source>
</evidence>